<evidence type="ECO:0000313" key="3">
    <source>
        <dbReference type="Proteomes" id="UP000054279"/>
    </source>
</evidence>
<dbReference type="AlphaFoldDB" id="A0A0C9UBC2"/>
<reference evidence="2 3" key="1">
    <citation type="submission" date="2014-06" db="EMBL/GenBank/DDBJ databases">
        <title>Evolutionary Origins and Diversification of the Mycorrhizal Mutualists.</title>
        <authorList>
            <consortium name="DOE Joint Genome Institute"/>
            <consortium name="Mycorrhizal Genomics Consortium"/>
            <person name="Kohler A."/>
            <person name="Kuo A."/>
            <person name="Nagy L.G."/>
            <person name="Floudas D."/>
            <person name="Copeland A."/>
            <person name="Barry K.W."/>
            <person name="Cichocki N."/>
            <person name="Veneault-Fourrey C."/>
            <person name="LaButti K."/>
            <person name="Lindquist E.A."/>
            <person name="Lipzen A."/>
            <person name="Lundell T."/>
            <person name="Morin E."/>
            <person name="Murat C."/>
            <person name="Riley R."/>
            <person name="Ohm R."/>
            <person name="Sun H."/>
            <person name="Tunlid A."/>
            <person name="Henrissat B."/>
            <person name="Grigoriev I.V."/>
            <person name="Hibbett D.S."/>
            <person name="Martin F."/>
        </authorList>
    </citation>
    <scope>NUCLEOTIDE SEQUENCE [LARGE SCALE GENOMIC DNA]</scope>
    <source>
        <strain evidence="2 3">SS14</strain>
    </source>
</reference>
<name>A0A0C9UBC2_SPHS4</name>
<evidence type="ECO:0000313" key="2">
    <source>
        <dbReference type="EMBL" id="KIJ40443.1"/>
    </source>
</evidence>
<feature type="region of interest" description="Disordered" evidence="1">
    <location>
        <begin position="452"/>
        <end position="476"/>
    </location>
</feature>
<evidence type="ECO:0000256" key="1">
    <source>
        <dbReference type="SAM" id="MobiDB-lite"/>
    </source>
</evidence>
<keyword evidence="3" id="KW-1185">Reference proteome</keyword>
<proteinExistence type="predicted"/>
<gene>
    <name evidence="2" type="ORF">M422DRAFT_256690</name>
</gene>
<accession>A0A0C9UBC2</accession>
<protein>
    <submittedName>
        <fullName evidence="2">Uncharacterized protein</fullName>
    </submittedName>
</protein>
<dbReference type="HOGENOM" id="CLU_037456_0_0_1"/>
<dbReference type="EMBL" id="KN837144">
    <property type="protein sequence ID" value="KIJ40443.1"/>
    <property type="molecule type" value="Genomic_DNA"/>
</dbReference>
<dbReference type="Proteomes" id="UP000054279">
    <property type="component" value="Unassembled WGS sequence"/>
</dbReference>
<organism evidence="2 3">
    <name type="scientific">Sphaerobolus stellatus (strain SS14)</name>
    <dbReference type="NCBI Taxonomy" id="990650"/>
    <lineage>
        <taxon>Eukaryota</taxon>
        <taxon>Fungi</taxon>
        <taxon>Dikarya</taxon>
        <taxon>Basidiomycota</taxon>
        <taxon>Agaricomycotina</taxon>
        <taxon>Agaricomycetes</taxon>
        <taxon>Phallomycetidae</taxon>
        <taxon>Geastrales</taxon>
        <taxon>Sphaerobolaceae</taxon>
        <taxon>Sphaerobolus</taxon>
    </lineage>
</organism>
<sequence>MDNEPNAHMQVDPSTTTMSAIQAFKTDPSTEWVIESAPGFVAIKHKMGCPICDASASHCMAAKMSYEIHLDEKDISHAVAEAWPELTRYQDNYYHLLGDYNVLKESLYDRLDSRRVTIQNLGNKVQSLEKVLQEVKDNSAELSPNEDLILKNKHLKQELEYYIGRVRYALYGKDPAWAERNGYCITDIPASDGEDDDGDLAGLPTIPEDIPQNIHWFPPPTVLAQQARLSGTTLRLFMKQVSLLLRLSSPTKTKKDRHRSPVSITGVLPRPLGKARAEQWDQPALRGASEWIMEHGIHDSEMRRLYIEVARHNDPDWMTEVIQSFNANPSGVPRNLQFEGLHVNINDANVWYWVNLIKSKYRGAEAEVLLQSIFSTPCPARYTIPHNQKLNKGIFSYWLGCEVGVTLELAQEKLEPYFICRSTRTIWNEITLRSQLQANEIASLKGGIMNHVGEPMDQDETDPEPTLIQPTAGSSSLADRLDYGEGGSFSHPPVDTHELWACISYYDSLVPQGTAHGSTAELTEELTCDLYGDNLE</sequence>